<protein>
    <submittedName>
        <fullName evidence="1">Uncharacterized protein</fullName>
    </submittedName>
</protein>
<dbReference type="AlphaFoldDB" id="A0A286ICN4"/>
<keyword evidence="2" id="KW-1185">Reference proteome</keyword>
<proteinExistence type="predicted"/>
<name>A0A286ICN4_9HYPH</name>
<gene>
    <name evidence="1" type="ORF">SAMN05877838_2670</name>
</gene>
<organism evidence="1 2">
    <name type="scientific">Hoeflea halophila</name>
    <dbReference type="NCBI Taxonomy" id="714899"/>
    <lineage>
        <taxon>Bacteria</taxon>
        <taxon>Pseudomonadati</taxon>
        <taxon>Pseudomonadota</taxon>
        <taxon>Alphaproteobacteria</taxon>
        <taxon>Hyphomicrobiales</taxon>
        <taxon>Rhizobiaceae</taxon>
        <taxon>Hoeflea</taxon>
    </lineage>
</organism>
<accession>A0A286ICN4</accession>
<sequence>MRLKRAVLELRKRLLQTMGRSRLNPNDPVRPQAMSYAFAAPIFLLSSSYPDVFCTHSQS</sequence>
<reference evidence="2" key="1">
    <citation type="submission" date="2017-08" db="EMBL/GenBank/DDBJ databases">
        <authorList>
            <person name="Varghese N."/>
            <person name="Submissions S."/>
        </authorList>
    </citation>
    <scope>NUCLEOTIDE SEQUENCE [LARGE SCALE GENOMIC DNA]</scope>
    <source>
        <strain evidence="2">KCTC 23107</strain>
    </source>
</reference>
<dbReference type="EMBL" id="OCPC01000003">
    <property type="protein sequence ID" value="SOE17767.1"/>
    <property type="molecule type" value="Genomic_DNA"/>
</dbReference>
<evidence type="ECO:0000313" key="2">
    <source>
        <dbReference type="Proteomes" id="UP000219465"/>
    </source>
</evidence>
<evidence type="ECO:0000313" key="1">
    <source>
        <dbReference type="EMBL" id="SOE17767.1"/>
    </source>
</evidence>
<dbReference type="Proteomes" id="UP000219465">
    <property type="component" value="Unassembled WGS sequence"/>
</dbReference>